<comment type="catalytic activity">
    <reaction evidence="6">
        <text>adenylyl-molybdopterin + molybdate = Mo-molybdopterin + AMP + H(+)</text>
        <dbReference type="Rhea" id="RHEA:35047"/>
        <dbReference type="ChEBI" id="CHEBI:15378"/>
        <dbReference type="ChEBI" id="CHEBI:36264"/>
        <dbReference type="ChEBI" id="CHEBI:62727"/>
        <dbReference type="ChEBI" id="CHEBI:71302"/>
        <dbReference type="ChEBI" id="CHEBI:456215"/>
        <dbReference type="EC" id="2.10.1.1"/>
    </reaction>
</comment>
<dbReference type="SUPFAM" id="SSF63867">
    <property type="entry name" value="MoeA C-terminal domain-like"/>
    <property type="match status" value="1"/>
</dbReference>
<dbReference type="InterPro" id="IPR036425">
    <property type="entry name" value="MoaB/Mog-like_dom_sf"/>
</dbReference>
<evidence type="ECO:0000313" key="9">
    <source>
        <dbReference type="EMBL" id="MFD0926061.1"/>
    </source>
</evidence>
<dbReference type="Gene3D" id="3.90.105.10">
    <property type="entry name" value="Molybdopterin biosynthesis moea protein, domain 2"/>
    <property type="match status" value="1"/>
</dbReference>
<dbReference type="NCBIfam" id="TIGR00177">
    <property type="entry name" value="molyb_syn"/>
    <property type="match status" value="1"/>
</dbReference>
<dbReference type="InterPro" id="IPR005110">
    <property type="entry name" value="MoeA_linker/N"/>
</dbReference>
<dbReference type="Pfam" id="PF03454">
    <property type="entry name" value="MoeA_C"/>
    <property type="match status" value="1"/>
</dbReference>
<dbReference type="InterPro" id="IPR005111">
    <property type="entry name" value="MoeA_C_domain_IV"/>
</dbReference>
<keyword evidence="7" id="KW-0460">Magnesium</keyword>
<protein>
    <recommendedName>
        <fullName evidence="7">Molybdopterin molybdenumtransferase</fullName>
        <ecNumber evidence="7">2.10.1.1</ecNumber>
    </recommendedName>
</protein>
<gene>
    <name evidence="9" type="primary">glp</name>
    <name evidence="9" type="ORF">ACFQ04_09960</name>
</gene>
<dbReference type="InterPro" id="IPR001453">
    <property type="entry name" value="MoaB/Mog_dom"/>
</dbReference>
<dbReference type="Pfam" id="PF00994">
    <property type="entry name" value="MoCF_biosynth"/>
    <property type="match status" value="1"/>
</dbReference>
<dbReference type="InterPro" id="IPR036135">
    <property type="entry name" value="MoeA_linker/N_sf"/>
</dbReference>
<keyword evidence="4 7" id="KW-0500">Molybdenum</keyword>
<dbReference type="PANTHER" id="PTHR10192">
    <property type="entry name" value="MOLYBDOPTERIN BIOSYNTHESIS PROTEIN"/>
    <property type="match status" value="1"/>
</dbReference>
<dbReference type="SMART" id="SM00852">
    <property type="entry name" value="MoCF_biosynth"/>
    <property type="match status" value="1"/>
</dbReference>
<evidence type="ECO:0000256" key="2">
    <source>
        <dbReference type="ARBA" id="ARBA00005046"/>
    </source>
</evidence>
<evidence type="ECO:0000256" key="7">
    <source>
        <dbReference type="RuleBase" id="RU365090"/>
    </source>
</evidence>
<keyword evidence="10" id="KW-1185">Reference proteome</keyword>
<dbReference type="SUPFAM" id="SSF63882">
    <property type="entry name" value="MoeA N-terminal region -like"/>
    <property type="match status" value="1"/>
</dbReference>
<evidence type="ECO:0000256" key="1">
    <source>
        <dbReference type="ARBA" id="ARBA00002901"/>
    </source>
</evidence>
<dbReference type="Gene3D" id="2.40.340.10">
    <property type="entry name" value="MoeA, C-terminal, domain IV"/>
    <property type="match status" value="1"/>
</dbReference>
<comment type="cofactor">
    <cofactor evidence="7">
        <name>Mg(2+)</name>
        <dbReference type="ChEBI" id="CHEBI:18420"/>
    </cofactor>
</comment>
<dbReference type="EC" id="2.10.1.1" evidence="7"/>
<proteinExistence type="inferred from homology"/>
<name>A0ABW3G5Y8_9NOCA</name>
<feature type="domain" description="MoaB/Mog" evidence="8">
    <location>
        <begin position="192"/>
        <end position="336"/>
    </location>
</feature>
<evidence type="ECO:0000259" key="8">
    <source>
        <dbReference type="SMART" id="SM00852"/>
    </source>
</evidence>
<dbReference type="RefSeq" id="WP_253646036.1">
    <property type="nucleotide sequence ID" value="NZ_BAAAMO010000002.1"/>
</dbReference>
<evidence type="ECO:0000256" key="3">
    <source>
        <dbReference type="ARBA" id="ARBA00010763"/>
    </source>
</evidence>
<evidence type="ECO:0000256" key="4">
    <source>
        <dbReference type="ARBA" id="ARBA00022505"/>
    </source>
</evidence>
<dbReference type="InterPro" id="IPR036688">
    <property type="entry name" value="MoeA_C_domain_IV_sf"/>
</dbReference>
<sequence>MSGHDHPLRPGESLRPVAEHARVVAALVSARPPERVRLADALGRACVHDVTAPIALPGFDNSAMDGYAVRATDVAAATDDEPVVLPVAADIPAGRTDELTLEPGTAHRIMTGAPMPDGADAVVQVEYTDGGTTTVAIRRAVDAGTSVRRAGSDIAAGDLALAAGTVLHAPQIGLLSALGVAEVDVPPRLHVVVLSTGSELVAAGQPLLHGQIHESNGAMLCAAVTAAGARASAMHFVPDDVDEFRAHLDGVVDSDDPPDLVLTSGGVSAGAYEVVKDALARDEVEFVKVAMQPGMPQGCGRYSSSSGRSVPIVTLPGNPVSAQVSFEIFVRPPLRDAMGLSRDRRRATAVLTDDLRSPPGKRQFRRGVVEPADGGGLQVHPIGPPSSHHLRYLASANALVDIPAEASDVARGTAVEVLLLDD</sequence>
<dbReference type="PANTHER" id="PTHR10192:SF5">
    <property type="entry name" value="GEPHYRIN"/>
    <property type="match status" value="1"/>
</dbReference>
<evidence type="ECO:0000313" key="10">
    <source>
        <dbReference type="Proteomes" id="UP001597068"/>
    </source>
</evidence>
<evidence type="ECO:0000256" key="6">
    <source>
        <dbReference type="ARBA" id="ARBA00047317"/>
    </source>
</evidence>
<dbReference type="Proteomes" id="UP001597068">
    <property type="component" value="Unassembled WGS sequence"/>
</dbReference>
<accession>A0ABW3G5Y8</accession>
<dbReference type="SUPFAM" id="SSF53218">
    <property type="entry name" value="Molybdenum cofactor biosynthesis proteins"/>
    <property type="match status" value="1"/>
</dbReference>
<dbReference type="InterPro" id="IPR038987">
    <property type="entry name" value="MoeA-like"/>
</dbReference>
<keyword evidence="5 7" id="KW-0501">Molybdenum cofactor biosynthesis</keyword>
<keyword evidence="7" id="KW-0479">Metal-binding</keyword>
<dbReference type="NCBIfam" id="NF045515">
    <property type="entry name" value="Glp_gephyrin"/>
    <property type="match status" value="1"/>
</dbReference>
<keyword evidence="7" id="KW-0808">Transferase</keyword>
<dbReference type="Pfam" id="PF03453">
    <property type="entry name" value="MoeA_N"/>
    <property type="match status" value="1"/>
</dbReference>
<dbReference type="CDD" id="cd00887">
    <property type="entry name" value="MoeA"/>
    <property type="match status" value="1"/>
</dbReference>
<dbReference type="EMBL" id="JBHTIL010000001">
    <property type="protein sequence ID" value="MFD0926061.1"/>
    <property type="molecule type" value="Genomic_DNA"/>
</dbReference>
<comment type="similarity">
    <text evidence="3 7">Belongs to the MoeA family.</text>
</comment>
<reference evidence="10" key="1">
    <citation type="journal article" date="2019" name="Int. J. Syst. Evol. Microbiol.">
        <title>The Global Catalogue of Microorganisms (GCM) 10K type strain sequencing project: providing services to taxonomists for standard genome sequencing and annotation.</title>
        <authorList>
            <consortium name="The Broad Institute Genomics Platform"/>
            <consortium name="The Broad Institute Genome Sequencing Center for Infectious Disease"/>
            <person name="Wu L."/>
            <person name="Ma J."/>
        </authorList>
    </citation>
    <scope>NUCLEOTIDE SEQUENCE [LARGE SCALE GENOMIC DNA]</scope>
    <source>
        <strain evidence="10">CCUG 50873</strain>
    </source>
</reference>
<comment type="caution">
    <text evidence="9">The sequence shown here is derived from an EMBL/GenBank/DDBJ whole genome shotgun (WGS) entry which is preliminary data.</text>
</comment>
<dbReference type="Gene3D" id="3.40.980.10">
    <property type="entry name" value="MoaB/Mog-like domain"/>
    <property type="match status" value="1"/>
</dbReference>
<comment type="function">
    <text evidence="1 7">Catalyzes the insertion of molybdate into adenylated molybdopterin with the concomitant release of AMP.</text>
</comment>
<evidence type="ECO:0000256" key="5">
    <source>
        <dbReference type="ARBA" id="ARBA00023150"/>
    </source>
</evidence>
<organism evidence="9 10">
    <name type="scientific">Williamsia deligens</name>
    <dbReference type="NCBI Taxonomy" id="321325"/>
    <lineage>
        <taxon>Bacteria</taxon>
        <taxon>Bacillati</taxon>
        <taxon>Actinomycetota</taxon>
        <taxon>Actinomycetes</taxon>
        <taxon>Mycobacteriales</taxon>
        <taxon>Nocardiaceae</taxon>
        <taxon>Williamsia</taxon>
    </lineage>
</organism>
<dbReference type="Gene3D" id="2.170.190.11">
    <property type="entry name" value="Molybdopterin biosynthesis moea protein, domain 3"/>
    <property type="match status" value="1"/>
</dbReference>
<comment type="pathway">
    <text evidence="2 7">Cofactor biosynthesis; molybdopterin biosynthesis.</text>
</comment>